<keyword evidence="6" id="KW-1185">Reference proteome</keyword>
<organism evidence="5 6">
    <name type="scientific">Shimia isoporae</name>
    <dbReference type="NCBI Taxonomy" id="647720"/>
    <lineage>
        <taxon>Bacteria</taxon>
        <taxon>Pseudomonadati</taxon>
        <taxon>Pseudomonadota</taxon>
        <taxon>Alphaproteobacteria</taxon>
        <taxon>Rhodobacterales</taxon>
        <taxon>Roseobacteraceae</taxon>
    </lineage>
</organism>
<dbReference type="PRINTS" id="PR00032">
    <property type="entry name" value="HTHARAC"/>
</dbReference>
<evidence type="ECO:0000313" key="6">
    <source>
        <dbReference type="Proteomes" id="UP000295673"/>
    </source>
</evidence>
<dbReference type="InterPro" id="IPR020449">
    <property type="entry name" value="Tscrpt_reg_AraC-type_HTH"/>
</dbReference>
<dbReference type="RefSeq" id="WP_132860627.1">
    <property type="nucleotide sequence ID" value="NZ_SMGR01000002.1"/>
</dbReference>
<keyword evidence="2" id="KW-0238">DNA-binding</keyword>
<dbReference type="EMBL" id="SMGR01000002">
    <property type="protein sequence ID" value="TCL01298.1"/>
    <property type="molecule type" value="Genomic_DNA"/>
</dbReference>
<evidence type="ECO:0000259" key="4">
    <source>
        <dbReference type="PROSITE" id="PS01124"/>
    </source>
</evidence>
<dbReference type="PANTHER" id="PTHR47894">
    <property type="entry name" value="HTH-TYPE TRANSCRIPTIONAL REGULATOR GADX"/>
    <property type="match status" value="1"/>
</dbReference>
<keyword evidence="1" id="KW-0805">Transcription regulation</keyword>
<feature type="domain" description="HTH araC/xylS-type" evidence="4">
    <location>
        <begin position="239"/>
        <end position="337"/>
    </location>
</feature>
<protein>
    <submittedName>
        <fullName evidence="5">AraC family transcriptional regulator</fullName>
    </submittedName>
</protein>
<dbReference type="Pfam" id="PF12625">
    <property type="entry name" value="Arabinose_bd"/>
    <property type="match status" value="1"/>
</dbReference>
<sequence>MKSKSPTHNVTWAQAILQKLAAEGIPEKDLVQGLGISPNQFNDPDAQWSFENTLAIFRRACALTNNDLFGFHLAQEPDLVKRAGLLAYVGVSAPTVGGYLRNITRFQRVFGDASTAELEEGPETSFLRWRYEISSTSATSQYAEFGGLGTLYTLRRYSNRTLTPRYVHFAHHRSKNTDPIVRFLGCEVLFGQRENVIALKTKDLDLPLITADDHLQRTLFSICEATIARLPRDPDSTARRVERCASEKLASGTATLEKISAELGMSQRTLARRLTEEGTTFAALMADLRKALARDYLLNSPLPLTEIAFLLGYNDASSFSTAFRRWFNTTPRQFRVNEGVGA</sequence>
<name>A0A4R1N3L0_9RHOB</name>
<dbReference type="SMART" id="SM00342">
    <property type="entry name" value="HTH_ARAC"/>
    <property type="match status" value="1"/>
</dbReference>
<dbReference type="Proteomes" id="UP000295673">
    <property type="component" value="Unassembled WGS sequence"/>
</dbReference>
<dbReference type="InterPro" id="IPR009057">
    <property type="entry name" value="Homeodomain-like_sf"/>
</dbReference>
<comment type="caution">
    <text evidence="5">The sequence shown here is derived from an EMBL/GenBank/DDBJ whole genome shotgun (WGS) entry which is preliminary data.</text>
</comment>
<dbReference type="GO" id="GO:0003700">
    <property type="term" value="F:DNA-binding transcription factor activity"/>
    <property type="evidence" value="ECO:0007669"/>
    <property type="project" value="InterPro"/>
</dbReference>
<dbReference type="GO" id="GO:0000976">
    <property type="term" value="F:transcription cis-regulatory region binding"/>
    <property type="evidence" value="ECO:0007669"/>
    <property type="project" value="TreeGrafter"/>
</dbReference>
<evidence type="ECO:0000256" key="1">
    <source>
        <dbReference type="ARBA" id="ARBA00023015"/>
    </source>
</evidence>
<accession>A0A4R1N3L0</accession>
<dbReference type="Gene3D" id="1.10.10.60">
    <property type="entry name" value="Homeodomain-like"/>
    <property type="match status" value="1"/>
</dbReference>
<dbReference type="OrthoDB" id="9805730at2"/>
<dbReference type="InterPro" id="IPR032687">
    <property type="entry name" value="AraC-type_N"/>
</dbReference>
<reference evidence="5 6" key="1">
    <citation type="submission" date="2019-03" db="EMBL/GenBank/DDBJ databases">
        <title>Genomic Encyclopedia of Archaeal and Bacterial Type Strains, Phase II (KMG-II): from individual species to whole genera.</title>
        <authorList>
            <person name="Goeker M."/>
        </authorList>
    </citation>
    <scope>NUCLEOTIDE SEQUENCE [LARGE SCALE GENOMIC DNA]</scope>
    <source>
        <strain evidence="5 6">DSM 26433</strain>
    </source>
</reference>
<dbReference type="Pfam" id="PF12833">
    <property type="entry name" value="HTH_18"/>
    <property type="match status" value="1"/>
</dbReference>
<evidence type="ECO:0000313" key="5">
    <source>
        <dbReference type="EMBL" id="TCL01298.1"/>
    </source>
</evidence>
<dbReference type="AlphaFoldDB" id="A0A4R1N3L0"/>
<keyword evidence="3" id="KW-0804">Transcription</keyword>
<evidence type="ECO:0000256" key="2">
    <source>
        <dbReference type="ARBA" id="ARBA00023125"/>
    </source>
</evidence>
<evidence type="ECO:0000256" key="3">
    <source>
        <dbReference type="ARBA" id="ARBA00023163"/>
    </source>
</evidence>
<dbReference type="SUPFAM" id="SSF46689">
    <property type="entry name" value="Homeodomain-like"/>
    <property type="match status" value="1"/>
</dbReference>
<dbReference type="InterPro" id="IPR018060">
    <property type="entry name" value="HTH_AraC"/>
</dbReference>
<proteinExistence type="predicted"/>
<dbReference type="PROSITE" id="PS01124">
    <property type="entry name" value="HTH_ARAC_FAMILY_2"/>
    <property type="match status" value="1"/>
</dbReference>
<gene>
    <name evidence="5" type="ORF">BXY66_2611</name>
</gene>
<dbReference type="PANTHER" id="PTHR47894:SF4">
    <property type="entry name" value="HTH-TYPE TRANSCRIPTIONAL REGULATOR GADX"/>
    <property type="match status" value="1"/>
</dbReference>
<dbReference type="GO" id="GO:0005829">
    <property type="term" value="C:cytosol"/>
    <property type="evidence" value="ECO:0007669"/>
    <property type="project" value="TreeGrafter"/>
</dbReference>